<comment type="caution">
    <text evidence="2">The sequence shown here is derived from an EMBL/GenBank/DDBJ whole genome shotgun (WGS) entry which is preliminary data.</text>
</comment>
<feature type="compositionally biased region" description="Basic residues" evidence="1">
    <location>
        <begin position="1"/>
        <end position="11"/>
    </location>
</feature>
<dbReference type="EMBL" id="VDEP01000206">
    <property type="protein sequence ID" value="KAA1123700.1"/>
    <property type="molecule type" value="Genomic_DNA"/>
</dbReference>
<feature type="region of interest" description="Disordered" evidence="1">
    <location>
        <begin position="50"/>
        <end position="77"/>
    </location>
</feature>
<dbReference type="Proteomes" id="UP000325313">
    <property type="component" value="Unassembled WGS sequence"/>
</dbReference>
<organism evidence="2 3">
    <name type="scientific">Puccinia graminis f. sp. tritici</name>
    <dbReference type="NCBI Taxonomy" id="56615"/>
    <lineage>
        <taxon>Eukaryota</taxon>
        <taxon>Fungi</taxon>
        <taxon>Dikarya</taxon>
        <taxon>Basidiomycota</taxon>
        <taxon>Pucciniomycotina</taxon>
        <taxon>Pucciniomycetes</taxon>
        <taxon>Pucciniales</taxon>
        <taxon>Pucciniaceae</taxon>
        <taxon>Puccinia</taxon>
    </lineage>
</organism>
<evidence type="ECO:0000313" key="3">
    <source>
        <dbReference type="Proteomes" id="UP000325313"/>
    </source>
</evidence>
<feature type="compositionally biased region" description="Basic and acidic residues" evidence="1">
    <location>
        <begin position="62"/>
        <end position="77"/>
    </location>
</feature>
<proteinExistence type="predicted"/>
<reference evidence="2 3" key="1">
    <citation type="submission" date="2019-05" db="EMBL/GenBank/DDBJ databases">
        <title>Emergence of the Ug99 lineage of the wheat stem rust pathogen through somatic hybridization.</title>
        <authorList>
            <person name="Li F."/>
            <person name="Upadhyaya N.M."/>
            <person name="Sperschneider J."/>
            <person name="Matny O."/>
            <person name="Nguyen-Phuc H."/>
            <person name="Mago R."/>
            <person name="Raley C."/>
            <person name="Miller M.E."/>
            <person name="Silverstein K.A.T."/>
            <person name="Henningsen E."/>
            <person name="Hirsch C.D."/>
            <person name="Visser B."/>
            <person name="Pretorius Z.A."/>
            <person name="Steffenson B.J."/>
            <person name="Schwessinger B."/>
            <person name="Dodds P.N."/>
            <person name="Figueroa M."/>
        </authorList>
    </citation>
    <scope>NUCLEOTIDE SEQUENCE [LARGE SCALE GENOMIC DNA]</scope>
    <source>
        <strain evidence="2 3">Ug99</strain>
    </source>
</reference>
<dbReference type="AlphaFoldDB" id="A0A5B0RD86"/>
<feature type="region of interest" description="Disordered" evidence="1">
    <location>
        <begin position="152"/>
        <end position="180"/>
    </location>
</feature>
<gene>
    <name evidence="2" type="ORF">PGTUg99_000405</name>
</gene>
<feature type="region of interest" description="Disordered" evidence="1">
    <location>
        <begin position="1"/>
        <end position="31"/>
    </location>
</feature>
<name>A0A5B0RD86_PUCGR</name>
<evidence type="ECO:0000313" key="2">
    <source>
        <dbReference type="EMBL" id="KAA1123700.1"/>
    </source>
</evidence>
<accession>A0A5B0RD86</accession>
<feature type="compositionally biased region" description="Basic and acidic residues" evidence="1">
    <location>
        <begin position="165"/>
        <end position="180"/>
    </location>
</feature>
<protein>
    <submittedName>
        <fullName evidence="2">Uncharacterized protein</fullName>
    </submittedName>
</protein>
<evidence type="ECO:0000256" key="1">
    <source>
        <dbReference type="SAM" id="MobiDB-lite"/>
    </source>
</evidence>
<sequence>MNIRRTTKRQAKVNEMARSALSSQAATVPVRRRKRMTGISRFEERQNIKKQGMERPSQPARVVKDKTRKNEEWDDPRSLQGSWALTSVVVEERRNIKKQKKRGMGRPSQPARVVGTYQCRWWVNGLEWGGWKDQFHFKHRDFASVEERRNIKKQGMEQPSQPARVVKDQTRKNEEWDDPRSLRGSWALTSVVGG</sequence>